<protein>
    <submittedName>
        <fullName evidence="1">Uncharacterized protein</fullName>
    </submittedName>
</protein>
<dbReference type="AlphaFoldDB" id="F0HA96"/>
<reference evidence="1 2" key="1">
    <citation type="submission" date="2011-02" db="EMBL/GenBank/DDBJ databases">
        <authorList>
            <person name="Durkin A.S."/>
            <person name="Madupu R."/>
            <person name="Torralba M."/>
            <person name="Gillis M."/>
            <person name="Methe B."/>
            <person name="Sutton G."/>
            <person name="Nelson K.E."/>
        </authorList>
    </citation>
    <scope>NUCLEOTIDE SEQUENCE [LARGE SCALE GENOMIC DNA]</scope>
    <source>
        <strain evidence="1 2">CRIS 18C-A</strain>
    </source>
</reference>
<name>F0HA96_9BACT</name>
<comment type="caution">
    <text evidence="1">The sequence shown here is derived from an EMBL/GenBank/DDBJ whole genome shotgun (WGS) entry which is preliminary data.</text>
</comment>
<dbReference type="EMBL" id="AEXO01000100">
    <property type="protein sequence ID" value="EGC85251.1"/>
    <property type="molecule type" value="Genomic_DNA"/>
</dbReference>
<accession>F0HA96</accession>
<dbReference type="InterPro" id="IPR027417">
    <property type="entry name" value="P-loop_NTPase"/>
</dbReference>
<dbReference type="Gene3D" id="3.40.50.300">
    <property type="entry name" value="P-loop containing nucleotide triphosphate hydrolases"/>
    <property type="match status" value="1"/>
</dbReference>
<evidence type="ECO:0000313" key="1">
    <source>
        <dbReference type="EMBL" id="EGC85251.1"/>
    </source>
</evidence>
<proteinExistence type="predicted"/>
<dbReference type="Proteomes" id="UP000003155">
    <property type="component" value="Unassembled WGS sequence"/>
</dbReference>
<dbReference type="RefSeq" id="WP_004354384.1">
    <property type="nucleotide sequence ID" value="NZ_AEXO01000100.1"/>
</dbReference>
<organism evidence="1 2">
    <name type="scientific">Prevotella denticola CRIS 18C-A</name>
    <dbReference type="NCBI Taxonomy" id="944557"/>
    <lineage>
        <taxon>Bacteria</taxon>
        <taxon>Pseudomonadati</taxon>
        <taxon>Bacteroidota</taxon>
        <taxon>Bacteroidia</taxon>
        <taxon>Bacteroidales</taxon>
        <taxon>Prevotellaceae</taxon>
        <taxon>Prevotella</taxon>
    </lineage>
</organism>
<keyword evidence="2" id="KW-1185">Reference proteome</keyword>
<sequence length="43" mass="5167">MKIKEIKLNKFKRFTDLTITELPETAKLVILVGPNGWWEDFRF</sequence>
<evidence type="ECO:0000313" key="2">
    <source>
        <dbReference type="Proteomes" id="UP000003155"/>
    </source>
</evidence>
<gene>
    <name evidence="1" type="ORF">HMPREF9303_0587</name>
</gene>